<gene>
    <name evidence="1" type="ORF">IPN91_10060</name>
</gene>
<evidence type="ECO:0000313" key="1">
    <source>
        <dbReference type="EMBL" id="MBK8572970.1"/>
    </source>
</evidence>
<dbReference type="PANTHER" id="PTHR38075:SF1">
    <property type="entry name" value="DUF4139 DOMAIN-CONTAINING PROTEIN"/>
    <property type="match status" value="1"/>
</dbReference>
<proteinExistence type="predicted"/>
<evidence type="ECO:0000313" key="2">
    <source>
        <dbReference type="Proteomes" id="UP000709959"/>
    </source>
</evidence>
<comment type="caution">
    <text evidence="1">The sequence shown here is derived from an EMBL/GenBank/DDBJ whole genome shotgun (WGS) entry which is preliminary data.</text>
</comment>
<dbReference type="AlphaFoldDB" id="A0A936F362"/>
<reference evidence="1 2" key="1">
    <citation type="submission" date="2020-10" db="EMBL/GenBank/DDBJ databases">
        <title>Connecting structure to function with the recovery of over 1000 high-quality activated sludge metagenome-assembled genomes encoding full-length rRNA genes using long-read sequencing.</title>
        <authorList>
            <person name="Singleton C.M."/>
            <person name="Petriglieri F."/>
            <person name="Kristensen J.M."/>
            <person name="Kirkegaard R.H."/>
            <person name="Michaelsen T.Y."/>
            <person name="Andersen M.H."/>
            <person name="Karst S.M."/>
            <person name="Dueholm M.S."/>
            <person name="Nielsen P.H."/>
            <person name="Albertsen M."/>
        </authorList>
    </citation>
    <scope>NUCLEOTIDE SEQUENCE [LARGE SCALE GENOMIC DNA]</scope>
    <source>
        <strain evidence="1">OdNE_18-Q3-R46-58_MAXAC.008</strain>
    </source>
</reference>
<sequence length="265" mass="28646">MRTLPVFFALVLVPLQGQVPEVRTTAKDRTALSVTIYQSGLAAIRDTRRVSLPAGPSRLAFADLVPTLRPKSATLLDPGGGLQVRERNYEFNLLSPATLVDASLGLPVRIKGEEGQPDQAGTLASVPLLNPRMRPDAKPLERIAKKPSAYVQSPDPEVVVTTSEGIRSWMPGDLALTQVPPHLRTSPTLLQDLVAPAAGKRDLTLLYTATDLTWEANYVATLASDGKHLDLDVFATVKNQSGARIADTTLQLLAGEPWSTTRFPR</sequence>
<protein>
    <recommendedName>
        <fullName evidence="3">DUF4139 domain-containing protein</fullName>
    </recommendedName>
</protein>
<dbReference type="PANTHER" id="PTHR38075">
    <property type="entry name" value="DUF4139 DOMAIN-CONTAINING PROTEIN"/>
    <property type="match status" value="1"/>
</dbReference>
<name>A0A936F362_9BACT</name>
<dbReference type="Proteomes" id="UP000709959">
    <property type="component" value="Unassembled WGS sequence"/>
</dbReference>
<organism evidence="1 2">
    <name type="scientific">Candidatus Geothrix odensensis</name>
    <dbReference type="NCBI Taxonomy" id="2954440"/>
    <lineage>
        <taxon>Bacteria</taxon>
        <taxon>Pseudomonadati</taxon>
        <taxon>Acidobacteriota</taxon>
        <taxon>Holophagae</taxon>
        <taxon>Holophagales</taxon>
        <taxon>Holophagaceae</taxon>
        <taxon>Geothrix</taxon>
    </lineage>
</organism>
<evidence type="ECO:0008006" key="3">
    <source>
        <dbReference type="Google" id="ProtNLM"/>
    </source>
</evidence>
<accession>A0A936F362</accession>
<dbReference type="EMBL" id="JADKCH010000010">
    <property type="protein sequence ID" value="MBK8572970.1"/>
    <property type="molecule type" value="Genomic_DNA"/>
</dbReference>